<dbReference type="AlphaFoldDB" id="A0ABC9C5B0"/>
<evidence type="ECO:0000256" key="1">
    <source>
        <dbReference type="SAM" id="MobiDB-lite"/>
    </source>
</evidence>
<sequence length="718" mass="79948">MDPTKCSYALLSSPLQYSSSSKPSNKQIDHQDHVRQDSLLVLGRRIHAEGTQESQSAWNHVDKKSGDEEGIKGSSSSNILRLESPPPLQMNQKEFVPDAIAKGRCTPRPSKFHADILKIGAWKWTSRYNGDLVAKFYYANHRVVWEIINEGLKMKIEIDWEHISALKFTFPEGGLAILEIMLYQRPRFWKETNLQLGRGTAWQRTVDFTGGQATICRRHVLQCAPWILKKHMVTLLSSNHRLYSLSQENTQQNPCFENWHSESEVLASSNAQDLYHCNDYQQFGGQTLPMSFGTDVVGRNQDGSQSVPTVTPSAVPSHSSAVTGAPSSWPQQHKTMFNHNNSSLQTDPQNPYFEQWHSESKVTGISSTQDLYPNYESGRQEFGDQVSMSTGVLNPSSDHAYSSVDTGAPSGGLQQHRNVLNRNNSSLQIEMQNAYFEQWKRPEVPLSSNTQDLYHSYDCHKFGGEQNDEQVSMSIETNVCTRNHNGSQDGMPIRIPRSAPGHSSMNICAPPGSLEYRNMNGTTNARVNPRKGQNLLTSIGASANSQVQPEDVRKLVKDIIRSAKRPASSWGQQDCSVGSSSRNPMELELNNCAFNNTSTQTFEQINSSTLPRNDGNAAIAATVLERISHDLLDDIDMEPTGMVEDAMVMSTVNSLSNLLQQDPPAPATVQNSQAIYAAAPQVDNSMLPSTASLPCEEEQIGEIEMDQEYLSEIFKFCP</sequence>
<proteinExistence type="predicted"/>
<dbReference type="PANTHER" id="PTHR33494:SF1">
    <property type="entry name" value="C2H2-TYPE DOMAIN-CONTAINING PROTEIN-RELATED"/>
    <property type="match status" value="1"/>
</dbReference>
<reference evidence="3" key="1">
    <citation type="submission" date="2024-10" db="EMBL/GenBank/DDBJ databases">
        <authorList>
            <person name="Ryan C."/>
        </authorList>
    </citation>
    <scope>NUCLEOTIDE SEQUENCE [LARGE SCALE GENOMIC DNA]</scope>
</reference>
<accession>A0ABC9C5B0</accession>
<dbReference type="Pfam" id="PF24818">
    <property type="entry name" value="PH_TRF2_HOY1"/>
    <property type="match status" value="1"/>
</dbReference>
<dbReference type="PANTHER" id="PTHR33494">
    <property type="entry name" value="OS02G0793800 PROTEIN"/>
    <property type="match status" value="1"/>
</dbReference>
<protein>
    <recommendedName>
        <fullName evidence="2">TRF2/HOY1 PH-like domain-containing protein</fullName>
    </recommendedName>
</protein>
<evidence type="ECO:0000313" key="4">
    <source>
        <dbReference type="Proteomes" id="UP001497457"/>
    </source>
</evidence>
<feature type="region of interest" description="Disordered" evidence="1">
    <location>
        <begin position="51"/>
        <end position="89"/>
    </location>
</feature>
<feature type="domain" description="TRF2/HOY1 PH-like" evidence="2">
    <location>
        <begin position="111"/>
        <end position="228"/>
    </location>
</feature>
<gene>
    <name evidence="3" type="ORF">URODEC1_LOCUS70494</name>
</gene>
<dbReference type="InterPro" id="IPR057939">
    <property type="entry name" value="TRF2_HOY1_PH"/>
</dbReference>
<feature type="region of interest" description="Disordered" evidence="1">
    <location>
        <begin position="482"/>
        <end position="502"/>
    </location>
</feature>
<dbReference type="EMBL" id="OZ075138">
    <property type="protein sequence ID" value="CAL5011542.1"/>
    <property type="molecule type" value="Genomic_DNA"/>
</dbReference>
<name>A0ABC9C5B0_9POAL</name>
<evidence type="ECO:0000313" key="3">
    <source>
        <dbReference type="EMBL" id="CAL5011542.1"/>
    </source>
</evidence>
<evidence type="ECO:0000259" key="2">
    <source>
        <dbReference type="Pfam" id="PF24818"/>
    </source>
</evidence>
<organism evidence="3 4">
    <name type="scientific">Urochloa decumbens</name>
    <dbReference type="NCBI Taxonomy" id="240449"/>
    <lineage>
        <taxon>Eukaryota</taxon>
        <taxon>Viridiplantae</taxon>
        <taxon>Streptophyta</taxon>
        <taxon>Embryophyta</taxon>
        <taxon>Tracheophyta</taxon>
        <taxon>Spermatophyta</taxon>
        <taxon>Magnoliopsida</taxon>
        <taxon>Liliopsida</taxon>
        <taxon>Poales</taxon>
        <taxon>Poaceae</taxon>
        <taxon>PACMAD clade</taxon>
        <taxon>Panicoideae</taxon>
        <taxon>Panicodae</taxon>
        <taxon>Paniceae</taxon>
        <taxon>Melinidinae</taxon>
        <taxon>Urochloa</taxon>
    </lineage>
</organism>
<feature type="region of interest" description="Disordered" evidence="1">
    <location>
        <begin position="301"/>
        <end position="328"/>
    </location>
</feature>
<keyword evidence="4" id="KW-1185">Reference proteome</keyword>
<dbReference type="Proteomes" id="UP001497457">
    <property type="component" value="Chromosome 28b"/>
</dbReference>
<feature type="compositionally biased region" description="Basic and acidic residues" evidence="1">
    <location>
        <begin position="60"/>
        <end position="71"/>
    </location>
</feature>